<comment type="caution">
    <text evidence="6">The sequence shown here is derived from an EMBL/GenBank/DDBJ whole genome shotgun (WGS) entry which is preliminary data.</text>
</comment>
<reference evidence="6 7" key="1">
    <citation type="journal article" date="2016" name="Genome Biol. Evol.">
        <title>Divergent and convergent evolution of fungal pathogenicity.</title>
        <authorList>
            <person name="Shang Y."/>
            <person name="Xiao G."/>
            <person name="Zheng P."/>
            <person name="Cen K."/>
            <person name="Zhan S."/>
            <person name="Wang C."/>
        </authorList>
    </citation>
    <scope>NUCLEOTIDE SEQUENCE [LARGE SCALE GENOMIC DNA]</scope>
    <source>
        <strain evidence="6 7">RCEF 1005</strain>
    </source>
</reference>
<sequence length="274" mass="29265">MSRGGGRGGGRGGRGGGRGGRPNVPWDTGDEPDARPSELFPPYAVPTPRSLTTAEANSVHYMLLLRHQVHASSLYTSKRTALTDPTAPRKTYGQAQMNAVYGVKNKASLDPFTSMPTYSQKFVRQERALPDWSGRPVCRELFPQELLETVDGAGSGGGGGGGGPQKKRRLELSRVSALSNAEEAFGMPSLAGDDGEGGGDAADGQTLLDKLEALRDEEGEEAEGEEEEAPEEDDEDEIYDDEDAGDYDAEQFFDNGEEFGDEYGDGDDGGEGTY</sequence>
<evidence type="ECO:0000256" key="5">
    <source>
        <dbReference type="SAM" id="MobiDB-lite"/>
    </source>
</evidence>
<comment type="subcellular location">
    <subcellularLocation>
        <location evidence="1 4">Nucleus</location>
    </subcellularLocation>
</comment>
<dbReference type="AlphaFoldDB" id="A0A162MX88"/>
<keyword evidence="6" id="KW-0240">DNA-directed RNA polymerase</keyword>
<accession>A0A162MX88</accession>
<evidence type="ECO:0000256" key="3">
    <source>
        <dbReference type="ARBA" id="ARBA00023242"/>
    </source>
</evidence>
<evidence type="ECO:0000256" key="4">
    <source>
        <dbReference type="PIRNR" id="PIRNR000777"/>
    </source>
</evidence>
<keyword evidence="7" id="KW-1185">Reference proteome</keyword>
<comment type="subunit">
    <text evidence="4">Component of the RNA polymerase III (Pol III) complex.</text>
</comment>
<name>A0A162MX88_CORDF</name>
<dbReference type="Pfam" id="PF11705">
    <property type="entry name" value="RNA_pol_3_Rpc31"/>
    <property type="match status" value="1"/>
</dbReference>
<dbReference type="STRING" id="1081108.A0A162MX88"/>
<dbReference type="PANTHER" id="PTHR15367">
    <property type="entry name" value="DNA-DIRECTED RNA POLYMERASE III"/>
    <property type="match status" value="1"/>
</dbReference>
<feature type="compositionally biased region" description="Acidic residues" evidence="5">
    <location>
        <begin position="217"/>
        <end position="274"/>
    </location>
</feature>
<dbReference type="PANTHER" id="PTHR15367:SF2">
    <property type="entry name" value="DNA-DIRECTED RNA POLYMERASE III SUBUNIT"/>
    <property type="match status" value="1"/>
</dbReference>
<evidence type="ECO:0000313" key="6">
    <source>
        <dbReference type="EMBL" id="OAA72049.1"/>
    </source>
</evidence>
<dbReference type="OrthoDB" id="5377312at2759"/>
<dbReference type="InterPro" id="IPR024661">
    <property type="entry name" value="RNA_pol_III_Rpc31"/>
</dbReference>
<dbReference type="EMBL" id="AZHF01000008">
    <property type="protein sequence ID" value="OAA72049.1"/>
    <property type="molecule type" value="Genomic_DNA"/>
</dbReference>
<feature type="region of interest" description="Disordered" evidence="5">
    <location>
        <begin position="1"/>
        <end position="49"/>
    </location>
</feature>
<feature type="compositionally biased region" description="Gly residues" evidence="5">
    <location>
        <begin position="153"/>
        <end position="164"/>
    </location>
</feature>
<keyword evidence="6" id="KW-0804">Transcription</keyword>
<dbReference type="GO" id="GO:0005666">
    <property type="term" value="C:RNA polymerase III complex"/>
    <property type="evidence" value="ECO:0007669"/>
    <property type="project" value="UniProtKB-UniRule"/>
</dbReference>
<protein>
    <recommendedName>
        <fullName evidence="4">DNA-directed RNA polymerase III subunit</fullName>
    </recommendedName>
</protein>
<proteinExistence type="inferred from homology"/>
<evidence type="ECO:0000256" key="2">
    <source>
        <dbReference type="ARBA" id="ARBA00008352"/>
    </source>
</evidence>
<dbReference type="GO" id="GO:0006383">
    <property type="term" value="P:transcription by RNA polymerase III"/>
    <property type="evidence" value="ECO:0007669"/>
    <property type="project" value="UniProtKB-UniRule"/>
</dbReference>
<organism evidence="6 7">
    <name type="scientific">Akanthomyces lecanii RCEF 1005</name>
    <dbReference type="NCBI Taxonomy" id="1081108"/>
    <lineage>
        <taxon>Eukaryota</taxon>
        <taxon>Fungi</taxon>
        <taxon>Dikarya</taxon>
        <taxon>Ascomycota</taxon>
        <taxon>Pezizomycotina</taxon>
        <taxon>Sordariomycetes</taxon>
        <taxon>Hypocreomycetidae</taxon>
        <taxon>Hypocreales</taxon>
        <taxon>Cordycipitaceae</taxon>
        <taxon>Akanthomyces</taxon>
        <taxon>Cordyceps confragosa</taxon>
    </lineage>
</organism>
<gene>
    <name evidence="6" type="ORF">LEL_09284</name>
</gene>
<comment type="similarity">
    <text evidence="2 4">Belongs to the eukaryotic RPC7 RNA polymerase subunit family.</text>
</comment>
<evidence type="ECO:0000313" key="7">
    <source>
        <dbReference type="Proteomes" id="UP000076881"/>
    </source>
</evidence>
<evidence type="ECO:0000256" key="1">
    <source>
        <dbReference type="ARBA" id="ARBA00004123"/>
    </source>
</evidence>
<dbReference type="PIRSF" id="PIRSF000777">
    <property type="entry name" value="RNA_polIII_C31"/>
    <property type="match status" value="1"/>
</dbReference>
<keyword evidence="3 4" id="KW-0539">Nucleus</keyword>
<feature type="region of interest" description="Disordered" evidence="5">
    <location>
        <begin position="149"/>
        <end position="274"/>
    </location>
</feature>
<feature type="compositionally biased region" description="Gly residues" evidence="5">
    <location>
        <begin position="1"/>
        <end position="20"/>
    </location>
</feature>
<comment type="function">
    <text evidence="4">DNA-dependent RNA polymerase catalyzes the transcription of DNA into RNA using the four ribonucleoside triphosphates as substrates. Specific peripheric component of RNA polymerase III which synthesizes small RNAs, such as 5S rRNA and tRNAs.</text>
</comment>
<dbReference type="Proteomes" id="UP000076881">
    <property type="component" value="Unassembled WGS sequence"/>
</dbReference>